<protein>
    <submittedName>
        <fullName evidence="2">Succinate dehydrogenase cytochrome b subunit</fullName>
    </submittedName>
</protein>
<dbReference type="CDD" id="cd03498">
    <property type="entry name" value="SQR_TypeB_2_TM"/>
    <property type="match status" value="1"/>
</dbReference>
<keyword evidence="1" id="KW-1133">Transmembrane helix</keyword>
<dbReference type="Proteomes" id="UP000028933">
    <property type="component" value="Chromosome"/>
</dbReference>
<dbReference type="NCBIfam" id="TIGR02046">
    <property type="entry name" value="sdhC_b558_fam"/>
    <property type="match status" value="1"/>
</dbReference>
<dbReference type="GO" id="GO:0016020">
    <property type="term" value="C:membrane"/>
    <property type="evidence" value="ECO:0007669"/>
    <property type="project" value="InterPro"/>
</dbReference>
<gene>
    <name evidence="2" type="ORF">BD94_0882</name>
</gene>
<dbReference type="InterPro" id="IPR034804">
    <property type="entry name" value="SQR/QFR_C/D"/>
</dbReference>
<feature type="transmembrane region" description="Helical" evidence="1">
    <location>
        <begin position="190"/>
        <end position="215"/>
    </location>
</feature>
<evidence type="ECO:0000313" key="2">
    <source>
        <dbReference type="EMBL" id="AIL44657.1"/>
    </source>
</evidence>
<name>A0A077EB38_9FLAO</name>
<organism evidence="2 3">
    <name type="scientific">Elizabethkingia anophelis NUHP1</name>
    <dbReference type="NCBI Taxonomy" id="1338011"/>
    <lineage>
        <taxon>Bacteria</taxon>
        <taxon>Pseudomonadati</taxon>
        <taxon>Bacteroidota</taxon>
        <taxon>Flavobacteriia</taxon>
        <taxon>Flavobacteriales</taxon>
        <taxon>Weeksellaceae</taxon>
        <taxon>Elizabethkingia</taxon>
    </lineage>
</organism>
<sequence>MLNTLSRKMLMCLTGLFLGFFLLIHFLGNLQLFLPQEQAHLQFNAYSHFLSGNIVIKIVSLVLYTSIILHAIDGLVITIKNKKSGGTYQSDRRGRASKWYSRNMGILGTLILIFLVIHFQNFWYVYKFGSLPLDDKGNKDLYILVVTVFKEWWYVVIYVISMIALCYHLIHGIYSAVRTLGLFHPKYVKWIKIAGITYSVIISVGFALMPVYVFLTVK</sequence>
<dbReference type="AlphaFoldDB" id="A0A077EB38"/>
<feature type="transmembrane region" description="Helical" evidence="1">
    <location>
        <begin position="12"/>
        <end position="34"/>
    </location>
</feature>
<accession>A0A077EB38</accession>
<feature type="transmembrane region" description="Helical" evidence="1">
    <location>
        <begin position="100"/>
        <end position="126"/>
    </location>
</feature>
<feature type="transmembrane region" description="Helical" evidence="1">
    <location>
        <begin position="54"/>
        <end position="79"/>
    </location>
</feature>
<evidence type="ECO:0000313" key="3">
    <source>
        <dbReference type="Proteomes" id="UP000028933"/>
    </source>
</evidence>
<dbReference type="HOGENOM" id="CLU_077968_1_0_10"/>
<dbReference type="KEGG" id="eao:BD94_0882"/>
<keyword evidence="1" id="KW-0472">Membrane</keyword>
<dbReference type="GeneID" id="56685835"/>
<dbReference type="RefSeq" id="WP_009094977.1">
    <property type="nucleotide sequence ID" value="NZ_CP007547.1"/>
</dbReference>
<reference evidence="2" key="1">
    <citation type="journal article" date="2013" name="Lancet">
        <title>First case of E anophelis outbreak in an intensive-care unit.</title>
        <authorList>
            <person name="Teo J."/>
            <person name="Tan S.Y."/>
            <person name="Tay M."/>
            <person name="Ding Y."/>
            <person name="Kjelleberg S."/>
            <person name="Givskov M."/>
            <person name="Lin R.T."/>
            <person name="Yang L."/>
        </authorList>
    </citation>
    <scope>NUCLEOTIDE SEQUENCE [LARGE SCALE GENOMIC DNA]</scope>
    <source>
        <strain evidence="2">NUHP1</strain>
    </source>
</reference>
<dbReference type="eggNOG" id="ENOG502Z7U4">
    <property type="taxonomic scope" value="Bacteria"/>
</dbReference>
<evidence type="ECO:0000256" key="1">
    <source>
        <dbReference type="SAM" id="Phobius"/>
    </source>
</evidence>
<keyword evidence="1" id="KW-0812">Transmembrane</keyword>
<proteinExistence type="predicted"/>
<dbReference type="InterPro" id="IPR011138">
    <property type="entry name" value="Cytochrome_b-558"/>
</dbReference>
<reference evidence="2" key="2">
    <citation type="journal article" date="2015" name="Genome Biol. Evol.">
        <title>Complete Genome Sequence and Transcriptomic Analysis of the Novel Pathogen Elizabethkingia anophelis in Response to Oxidative Stress.</title>
        <authorList>
            <person name="Li Y."/>
            <person name="Liu Y."/>
            <person name="Chew S.C."/>
            <person name="Tay M."/>
            <person name="Salido M.M."/>
            <person name="Teo J."/>
            <person name="Lauro F.M."/>
            <person name="Givskov M."/>
            <person name="Yang L."/>
        </authorList>
    </citation>
    <scope>NUCLEOTIDE SEQUENCE</scope>
    <source>
        <strain evidence="2">NUHP1</strain>
    </source>
</reference>
<dbReference type="Gene3D" id="1.20.1300.10">
    <property type="entry name" value="Fumarate reductase/succinate dehydrogenase, transmembrane subunit"/>
    <property type="match status" value="1"/>
</dbReference>
<dbReference type="STRING" id="1338011.BD94_0882"/>
<dbReference type="SUPFAM" id="SSF81343">
    <property type="entry name" value="Fumarate reductase respiratory complex transmembrane subunits"/>
    <property type="match status" value="1"/>
</dbReference>
<dbReference type="EMBL" id="CP007547">
    <property type="protein sequence ID" value="AIL44657.1"/>
    <property type="molecule type" value="Genomic_DNA"/>
</dbReference>
<feature type="transmembrane region" description="Helical" evidence="1">
    <location>
        <begin position="152"/>
        <end position="170"/>
    </location>
</feature>